<dbReference type="RefSeq" id="WP_309480658.1">
    <property type="nucleotide sequence ID" value="NZ_CP133720.1"/>
</dbReference>
<keyword evidence="1" id="KW-1133">Transmembrane helix</keyword>
<dbReference type="Proteomes" id="UP001181355">
    <property type="component" value="Chromosome"/>
</dbReference>
<feature type="transmembrane region" description="Helical" evidence="1">
    <location>
        <begin position="149"/>
        <end position="167"/>
    </location>
</feature>
<keyword evidence="1" id="KW-0472">Membrane</keyword>
<evidence type="ECO:0000313" key="2">
    <source>
        <dbReference type="EMBL" id="WMW79158.1"/>
    </source>
</evidence>
<feature type="transmembrane region" description="Helical" evidence="1">
    <location>
        <begin position="331"/>
        <end position="357"/>
    </location>
</feature>
<evidence type="ECO:0000256" key="1">
    <source>
        <dbReference type="SAM" id="Phobius"/>
    </source>
</evidence>
<keyword evidence="1" id="KW-0812">Transmembrane</keyword>
<organism evidence="2 3">
    <name type="scientific">Undibacterium cyanobacteriorum</name>
    <dbReference type="NCBI Taxonomy" id="3073561"/>
    <lineage>
        <taxon>Bacteria</taxon>
        <taxon>Pseudomonadati</taxon>
        <taxon>Pseudomonadota</taxon>
        <taxon>Betaproteobacteria</taxon>
        <taxon>Burkholderiales</taxon>
        <taxon>Oxalobacteraceae</taxon>
        <taxon>Undibacterium</taxon>
    </lineage>
</organism>
<name>A0ABY9RD48_9BURK</name>
<keyword evidence="3" id="KW-1185">Reference proteome</keyword>
<feature type="transmembrane region" description="Helical" evidence="1">
    <location>
        <begin position="21"/>
        <end position="39"/>
    </location>
</feature>
<feature type="transmembrane region" description="Helical" evidence="1">
    <location>
        <begin position="59"/>
        <end position="76"/>
    </location>
</feature>
<proteinExistence type="predicted"/>
<feature type="transmembrane region" description="Helical" evidence="1">
    <location>
        <begin position="273"/>
        <end position="291"/>
    </location>
</feature>
<protein>
    <submittedName>
        <fullName evidence="2">DUF5009 domain-containing protein</fullName>
    </submittedName>
</protein>
<feature type="transmembrane region" description="Helical" evidence="1">
    <location>
        <begin position="369"/>
        <end position="387"/>
    </location>
</feature>
<dbReference type="EMBL" id="CP133720">
    <property type="protein sequence ID" value="WMW79158.1"/>
    <property type="molecule type" value="Genomic_DNA"/>
</dbReference>
<dbReference type="PANTHER" id="PTHR31061">
    <property type="entry name" value="LD22376P"/>
    <property type="match status" value="1"/>
</dbReference>
<sequence length="398" mass="44123">MNQITQAKPKLRIESIDCFRGLTFFFMIIVNELHGVPGISKWLKHMPAHADAMSLPDVIFPAFLFIVGMSIPFGVQARKKAGDSNLKIVQHIFLRALGLITMGFFMVNAEAGYDEARMPISIGAWALTSYLAFMLIWGVYQFKNQLVNIGGRLLGIFILAALASIYHGDQTQSWMSPQWWGILGLIGWAYLVSALVYLVTGPCLMKIGVALLGMIAYYAASHSAILFSPALNIFLSQDAHAAHSSIVLCGLLTSTLFFYNGSSVSAIVRLSKAMQFSLVLLFFAFALHNAYPISKIYATPTWCMYSAALCVAIYCLLYFQIDMRCQRKLANLVYPVASNPLICYLMPFVVAGILQVFKVSNPIHGLSGFYGAIACVLYSCLIVFLVGRLNQINFKMRF</sequence>
<dbReference type="PANTHER" id="PTHR31061:SF24">
    <property type="entry name" value="LD22376P"/>
    <property type="match status" value="1"/>
</dbReference>
<accession>A0ABY9RD48</accession>
<feature type="transmembrane region" description="Helical" evidence="1">
    <location>
        <begin position="297"/>
        <end position="319"/>
    </location>
</feature>
<reference evidence="2" key="1">
    <citation type="submission" date="2023-09" db="EMBL/GenBank/DDBJ databases">
        <title>Undibacterium sp. 20NA77.5 isolated from freshwater.</title>
        <authorList>
            <person name="Le V."/>
            <person name="Ko S.-R."/>
            <person name="Ahn C.-Y."/>
            <person name="Oh H.-M."/>
        </authorList>
    </citation>
    <scope>NUCLEOTIDE SEQUENCE</scope>
    <source>
        <strain evidence="2">20NA77.5</strain>
    </source>
</reference>
<feature type="transmembrane region" description="Helical" evidence="1">
    <location>
        <begin position="179"/>
        <end position="199"/>
    </location>
</feature>
<feature type="transmembrane region" description="Helical" evidence="1">
    <location>
        <begin position="88"/>
        <end position="107"/>
    </location>
</feature>
<feature type="transmembrane region" description="Helical" evidence="1">
    <location>
        <begin position="211"/>
        <end position="235"/>
    </location>
</feature>
<feature type="transmembrane region" description="Helical" evidence="1">
    <location>
        <begin position="241"/>
        <end position="261"/>
    </location>
</feature>
<gene>
    <name evidence="2" type="ORF">RF679_10905</name>
</gene>
<feature type="transmembrane region" description="Helical" evidence="1">
    <location>
        <begin position="119"/>
        <end position="137"/>
    </location>
</feature>
<evidence type="ECO:0000313" key="3">
    <source>
        <dbReference type="Proteomes" id="UP001181355"/>
    </source>
</evidence>